<evidence type="ECO:0000256" key="9">
    <source>
        <dbReference type="ARBA" id="ARBA00023209"/>
    </source>
</evidence>
<evidence type="ECO:0000256" key="10">
    <source>
        <dbReference type="ARBA" id="ARBA00023264"/>
    </source>
</evidence>
<keyword evidence="8 11" id="KW-0472">Membrane</keyword>
<keyword evidence="9 11" id="KW-0594">Phospholipid biosynthesis</keyword>
<evidence type="ECO:0000256" key="11">
    <source>
        <dbReference type="HAMAP-Rule" id="MF_01117"/>
    </source>
</evidence>
<feature type="transmembrane region" description="Helical" evidence="11">
    <location>
        <begin position="77"/>
        <end position="95"/>
    </location>
</feature>
<organism evidence="12 13">
    <name type="scientific">Haloarcula hispanica N601</name>
    <dbReference type="NCBI Taxonomy" id="1417673"/>
    <lineage>
        <taxon>Archaea</taxon>
        <taxon>Methanobacteriati</taxon>
        <taxon>Methanobacteriota</taxon>
        <taxon>Stenosarchaea group</taxon>
        <taxon>Halobacteria</taxon>
        <taxon>Halobacteriales</taxon>
        <taxon>Haloarculaceae</taxon>
        <taxon>Haloarcula</taxon>
    </lineage>
</organism>
<dbReference type="Pfam" id="PF01864">
    <property type="entry name" value="CarS-like"/>
    <property type="match status" value="1"/>
</dbReference>
<evidence type="ECO:0000256" key="3">
    <source>
        <dbReference type="ARBA" id="ARBA00022679"/>
    </source>
</evidence>
<evidence type="ECO:0000256" key="8">
    <source>
        <dbReference type="ARBA" id="ARBA00023136"/>
    </source>
</evidence>
<gene>
    <name evidence="11" type="primary">carS</name>
    <name evidence="12" type="ORF">HISP_01775</name>
</gene>
<dbReference type="InterPro" id="IPR032690">
    <property type="entry name" value="CarS"/>
</dbReference>
<sequence>MWKRLCESPVLHQRVTQIKTTGADGGDMETVDTVVWALWAMLPAYIPNNAAVLAGGGRPIDGGRTWGGRRVLGDGKTWRGTLIGTAAGTLLALGLTQAAPGVSAALGTDLPTFSLRAGLGLAFGAMLGDIGASFLKRRTGRERGAAFPGLDQLDFVVGALLCAVVAAPSWFTETFTLPVLVVVVVATPVLHVVTNGIAYLLGLKNEPW</sequence>
<dbReference type="InterPro" id="IPR002726">
    <property type="entry name" value="CarS_archaea"/>
</dbReference>
<comment type="cofactor">
    <cofactor evidence="11">
        <name>Mg(2+)</name>
        <dbReference type="ChEBI" id="CHEBI:18420"/>
    </cofactor>
</comment>
<name>V5TJV0_HALHI</name>
<keyword evidence="4 11" id="KW-0812">Transmembrane</keyword>
<dbReference type="Proteomes" id="UP000018572">
    <property type="component" value="Chromosome 1"/>
</dbReference>
<evidence type="ECO:0000256" key="2">
    <source>
        <dbReference type="ARBA" id="ARBA00022516"/>
    </source>
</evidence>
<dbReference type="KEGG" id="hhn:HISP_01775"/>
<dbReference type="HOGENOM" id="CLU_105710_0_0_2"/>
<feature type="transmembrane region" description="Helical" evidence="11">
    <location>
        <begin position="36"/>
        <end position="56"/>
    </location>
</feature>
<dbReference type="UniPathway" id="UPA00940"/>
<protein>
    <recommendedName>
        <fullName evidence="11">CDP-archaeol synthase</fullName>
        <ecNumber evidence="11">2.7.7.67</ecNumber>
    </recommendedName>
    <alternativeName>
        <fullName evidence="11">CDP-2,3-bis-(O-geranylgeranyl)-sn-glycerol synthase</fullName>
    </alternativeName>
</protein>
<keyword evidence="7 11" id="KW-0443">Lipid metabolism</keyword>
<keyword evidence="6 11" id="KW-1133">Transmembrane helix</keyword>
<evidence type="ECO:0000313" key="12">
    <source>
        <dbReference type="EMBL" id="AHB64784.1"/>
    </source>
</evidence>
<feature type="transmembrane region" description="Helical" evidence="11">
    <location>
        <begin position="177"/>
        <end position="201"/>
    </location>
</feature>
<dbReference type="AlphaFoldDB" id="V5TJV0"/>
<evidence type="ECO:0000256" key="1">
    <source>
        <dbReference type="ARBA" id="ARBA00022475"/>
    </source>
</evidence>
<keyword evidence="5 11" id="KW-0460">Magnesium</keyword>
<reference evidence="12 13" key="1">
    <citation type="journal article" date="2014" name="Genome Announc.">
        <title>Complete Genome Sequence of the Extremely Halophilic Archaeon Haloarcula hispanica Strain N601.</title>
        <authorList>
            <person name="Ding J.Y."/>
            <person name="Chiang P.W."/>
            <person name="Hong M.J."/>
            <person name="Dyall-Smith M."/>
            <person name="Tang S.L."/>
        </authorList>
    </citation>
    <scope>NUCLEOTIDE SEQUENCE [LARGE SCALE GENOMIC DNA]</scope>
    <source>
        <strain evidence="12 13">N601</strain>
    </source>
</reference>
<dbReference type="HAMAP" id="MF_01117">
    <property type="entry name" value="CDP_archaeol_synth"/>
    <property type="match status" value="1"/>
</dbReference>
<keyword evidence="2 11" id="KW-0444">Lipid biosynthesis</keyword>
<dbReference type="NCBIfam" id="NF003114">
    <property type="entry name" value="PRK04032.1"/>
    <property type="match status" value="1"/>
</dbReference>
<evidence type="ECO:0000256" key="6">
    <source>
        <dbReference type="ARBA" id="ARBA00022989"/>
    </source>
</evidence>
<keyword evidence="13" id="KW-1185">Reference proteome</keyword>
<comment type="similarity">
    <text evidence="11">Belongs to the CDP-archaeol synthase family.</text>
</comment>
<evidence type="ECO:0000256" key="7">
    <source>
        <dbReference type="ARBA" id="ARBA00023098"/>
    </source>
</evidence>
<feature type="transmembrane region" description="Helical" evidence="11">
    <location>
        <begin position="155"/>
        <end position="171"/>
    </location>
</feature>
<dbReference type="GO" id="GO:0005886">
    <property type="term" value="C:plasma membrane"/>
    <property type="evidence" value="ECO:0007669"/>
    <property type="project" value="UniProtKB-SubCell"/>
</dbReference>
<feature type="transmembrane region" description="Helical" evidence="11">
    <location>
        <begin position="115"/>
        <end position="135"/>
    </location>
</feature>
<dbReference type="PANTHER" id="PTHR39650">
    <property type="entry name" value="CDP-ARCHAEOL SYNTHASE"/>
    <property type="match status" value="1"/>
</dbReference>
<comment type="catalytic activity">
    <reaction evidence="11">
        <text>2,3-bis-O-(geranylgeranyl)-sn-glycerol 1-phosphate + CTP + H(+) = CDP-2,3-bis-O-(geranylgeranyl)-sn-glycerol + diphosphate</text>
        <dbReference type="Rhea" id="RHEA:25690"/>
        <dbReference type="ChEBI" id="CHEBI:15378"/>
        <dbReference type="ChEBI" id="CHEBI:33019"/>
        <dbReference type="ChEBI" id="CHEBI:37563"/>
        <dbReference type="ChEBI" id="CHEBI:58837"/>
        <dbReference type="ChEBI" id="CHEBI:58838"/>
        <dbReference type="EC" id="2.7.7.67"/>
    </reaction>
</comment>
<evidence type="ECO:0000256" key="4">
    <source>
        <dbReference type="ARBA" id="ARBA00022692"/>
    </source>
</evidence>
<evidence type="ECO:0000313" key="13">
    <source>
        <dbReference type="Proteomes" id="UP000018572"/>
    </source>
</evidence>
<comment type="pathway">
    <text evidence="11">Membrane lipid metabolism; glycerophospholipid metabolism.</text>
</comment>
<keyword evidence="1 11" id="KW-1003">Cell membrane</keyword>
<dbReference type="GO" id="GO:0046474">
    <property type="term" value="P:glycerophospholipid biosynthetic process"/>
    <property type="evidence" value="ECO:0007669"/>
    <property type="project" value="UniProtKB-UniRule"/>
</dbReference>
<dbReference type="EMBL" id="CP006884">
    <property type="protein sequence ID" value="AHB64784.1"/>
    <property type="molecule type" value="Genomic_DNA"/>
</dbReference>
<keyword evidence="3 11" id="KW-0808">Transferase</keyword>
<proteinExistence type="inferred from homology"/>
<dbReference type="GO" id="GO:0043338">
    <property type="term" value="F:CDP-2,3-bis-(O-geranylgeranyl)-sn-glycerol synthase activity"/>
    <property type="evidence" value="ECO:0007669"/>
    <property type="project" value="UniProtKB-EC"/>
</dbReference>
<accession>V5TJV0</accession>
<keyword evidence="10 11" id="KW-1208">Phospholipid metabolism</keyword>
<dbReference type="EC" id="2.7.7.67" evidence="11"/>
<comment type="function">
    <text evidence="11">Catalyzes the formation of CDP-2,3-bis-(O-geranylgeranyl)-sn-glycerol (CDP-archaeol) from 2,3-bis-(O-geranylgeranyl)-sn-glycerol 1-phosphate (DGGGP) and CTP. This reaction is the third ether-bond-formation step in the biosynthesis of archaeal membrane lipids.</text>
</comment>
<evidence type="ECO:0000256" key="5">
    <source>
        <dbReference type="ARBA" id="ARBA00022842"/>
    </source>
</evidence>
<comment type="subcellular location">
    <subcellularLocation>
        <location evidence="11">Cell membrane</location>
        <topology evidence="11">Multi-pass membrane protein</topology>
    </subcellularLocation>
</comment>
<dbReference type="PANTHER" id="PTHR39650:SF1">
    <property type="entry name" value="CDP-ARCHAEOL SYNTHASE"/>
    <property type="match status" value="1"/>
</dbReference>